<feature type="region of interest" description="Disordered" evidence="1">
    <location>
        <begin position="268"/>
        <end position="334"/>
    </location>
</feature>
<keyword evidence="2" id="KW-1133">Transmembrane helix</keyword>
<feature type="region of interest" description="Disordered" evidence="1">
    <location>
        <begin position="69"/>
        <end position="114"/>
    </location>
</feature>
<keyword evidence="2" id="KW-0812">Transmembrane</keyword>
<feature type="transmembrane region" description="Helical" evidence="2">
    <location>
        <begin position="23"/>
        <end position="42"/>
    </location>
</feature>
<reference evidence="3 4" key="1">
    <citation type="submission" date="2019-03" db="EMBL/GenBank/DDBJ databases">
        <title>Deep-cultivation of Planctomycetes and their phenomic and genomic characterization uncovers novel biology.</title>
        <authorList>
            <person name="Wiegand S."/>
            <person name="Jogler M."/>
            <person name="Boedeker C."/>
            <person name="Pinto D."/>
            <person name="Vollmers J."/>
            <person name="Rivas-Marin E."/>
            <person name="Kohn T."/>
            <person name="Peeters S.H."/>
            <person name="Heuer A."/>
            <person name="Rast P."/>
            <person name="Oberbeckmann S."/>
            <person name="Bunk B."/>
            <person name="Jeske O."/>
            <person name="Meyerdierks A."/>
            <person name="Storesund J.E."/>
            <person name="Kallscheuer N."/>
            <person name="Luecker S."/>
            <person name="Lage O.M."/>
            <person name="Pohl T."/>
            <person name="Merkel B.J."/>
            <person name="Hornburger P."/>
            <person name="Mueller R.-W."/>
            <person name="Bruemmer F."/>
            <person name="Labrenz M."/>
            <person name="Spormann A.M."/>
            <person name="Op den Camp H."/>
            <person name="Overmann J."/>
            <person name="Amann R."/>
            <person name="Jetten M.S.M."/>
            <person name="Mascher T."/>
            <person name="Medema M.H."/>
            <person name="Devos D.P."/>
            <person name="Kaster A.-K."/>
            <person name="Ovreas L."/>
            <person name="Rohde M."/>
            <person name="Galperin M.Y."/>
            <person name="Jogler C."/>
        </authorList>
    </citation>
    <scope>NUCLEOTIDE SEQUENCE [LARGE SCALE GENOMIC DNA]</scope>
    <source>
        <strain evidence="3 4">Enr13</strain>
    </source>
</reference>
<proteinExistence type="predicted"/>
<evidence type="ECO:0000313" key="3">
    <source>
        <dbReference type="EMBL" id="QDV44843.1"/>
    </source>
</evidence>
<sequence>METVRFSLLTDGLSMRKDVKRSLVMWPLTASIFVTGLSWLAMQADPGARMLVSGAVTLWKTSGLSQSILPRTTRPDAPRVSATPAGLSSGRMPASSGKTAAQTTAQTTVSAGRPAGDAVADAWAELSQIESWNDASFELQQPRIAGIPAPSLDSHSDIFGFDANFDDAAGEASTADLPVLELTPTVEQRVSVQLDAANVASADEIVIRIDPDVFFADERPLSQGQPYARLDDPTPRMAERPTYDVALPSAFEAPAATVADLAPDVNEIEATPGKPATDLLGAEEKSAAPAAPRGKINGSPDDRVSPEVTEITRQSDGGAEDSGSTRNLTQPRSAAWPVPHRLIEQLDILESIVIRTDLPADDFDLNPETTPLTTIGHHELLEWSKQVRDLLSQLHQANRLGQRDVQPLLDQLKQLQQFASVEAESLRSRSRRVAWLQAAYSIERRLAVWEPIFRINSGSFSAVHHVGDDLPSVADAIDQLESRLVVTGDAAGWSKFLLLESVRDAFGAGDDNARREVAQKFLSRLTWPNLAAPHQRFLADPAVRDVAVAIKPWASGAIDYSALLHQIERAESNAIDLVTAEIAQSMQALGHANHPQAQQLSANLDTHYRNANVRFSLSEELLRDLMPQLPTREVPLRTTMLGSRVTGVSRVSTDLQLRLIPSPSTWELTLETIGNVSTRSIGRSGPAAIKTTSVNPYTAATPITIKPDDIFLGDPAVHVGGRSRLRGINTTYDSWPLVGTLVQSIAETQYFEKASLADRIGRNRIRTQVGEEIDRSVTEKVDQATAKFSETILGPLNRLQLEPRVIDMSSTASRLMARYRMAGDWQLAAMTPRPRALRDNLFSVQLHQSAINNTLEQLVPQDETLPIDQVLTQCFEVLGAGDRPLPDDLPEDISIQFAKHRPITVEIEDGKVWITMRIIRLQGDRLRLRNFIVRAAYTAQIDGLSAALVRDGHLSISGPGMSMRQRFPVRAIFNKVLSPTRPLPLTSPELLAERLPEQSGITQFELRDGWVGISIGKTTENQRVASRPVGIR</sequence>
<feature type="compositionally biased region" description="Polar residues" evidence="1">
    <location>
        <begin position="322"/>
        <end position="332"/>
    </location>
</feature>
<accession>A0A518HVL3</accession>
<evidence type="ECO:0000256" key="1">
    <source>
        <dbReference type="SAM" id="MobiDB-lite"/>
    </source>
</evidence>
<feature type="compositionally biased region" description="Low complexity" evidence="1">
    <location>
        <begin position="99"/>
        <end position="108"/>
    </location>
</feature>
<gene>
    <name evidence="3" type="ORF">Enr13x_47140</name>
</gene>
<dbReference type="Proteomes" id="UP000319004">
    <property type="component" value="Chromosome"/>
</dbReference>
<protein>
    <submittedName>
        <fullName evidence="3">Uncharacterized protein</fullName>
    </submittedName>
</protein>
<keyword evidence="4" id="KW-1185">Reference proteome</keyword>
<organism evidence="3 4">
    <name type="scientific">Stieleria neptunia</name>
    <dbReference type="NCBI Taxonomy" id="2527979"/>
    <lineage>
        <taxon>Bacteria</taxon>
        <taxon>Pseudomonadati</taxon>
        <taxon>Planctomycetota</taxon>
        <taxon>Planctomycetia</taxon>
        <taxon>Pirellulales</taxon>
        <taxon>Pirellulaceae</taxon>
        <taxon>Stieleria</taxon>
    </lineage>
</organism>
<dbReference type="AlphaFoldDB" id="A0A518HVL3"/>
<keyword evidence="2" id="KW-0472">Membrane</keyword>
<evidence type="ECO:0000256" key="2">
    <source>
        <dbReference type="SAM" id="Phobius"/>
    </source>
</evidence>
<dbReference type="EMBL" id="CP037423">
    <property type="protein sequence ID" value="QDV44843.1"/>
    <property type="molecule type" value="Genomic_DNA"/>
</dbReference>
<evidence type="ECO:0000313" key="4">
    <source>
        <dbReference type="Proteomes" id="UP000319004"/>
    </source>
</evidence>
<name>A0A518HVL3_9BACT</name>
<dbReference type="KEGG" id="snep:Enr13x_47140"/>